<comment type="caution">
    <text evidence="2">The sequence shown here is derived from an EMBL/GenBank/DDBJ whole genome shotgun (WGS) entry which is preliminary data.</text>
</comment>
<keyword evidence="3" id="KW-1185">Reference proteome</keyword>
<sequence length="390" mass="43610">MKLGGHCVTAPSLPPHPYMSLTRDRRRGATVLNFEITSRRSYGLLLESPSPLYSFAWMLDGQAGESKGGFEDNEGDARSVRTAFPHGREFVEEGNLEKVTEYRDGDRREAEAEELERRTETDPPYLLWNSSPPHHHRQTSHKTPTTTIASLAEQGGRCNRGDPGANCATHGAGTHEVQYKAAQSTISVLEKKKVEQLESLRRRSLPQYPWWVAAAAPLLQPCHWGRRFLEGGGGSSGGVGYGIYFIRQLANTRVDHCDLFNVDYTFNLIPIALATFVAPLFTLTWCDRALRSSSGRPLVFRTSAKGNYGEVHGVAEYEQPTRAIGSEWGERRAASFRCRSAEGRVQTLRGTDSKYIASRALRRRRGTRGYWSGLDRLELQREGFCSGLMV</sequence>
<feature type="region of interest" description="Disordered" evidence="1">
    <location>
        <begin position="102"/>
        <end position="142"/>
    </location>
</feature>
<organism evidence="2 3">
    <name type="scientific">Ephemerocybe angulata</name>
    <dbReference type="NCBI Taxonomy" id="980116"/>
    <lineage>
        <taxon>Eukaryota</taxon>
        <taxon>Fungi</taxon>
        <taxon>Dikarya</taxon>
        <taxon>Basidiomycota</taxon>
        <taxon>Agaricomycotina</taxon>
        <taxon>Agaricomycetes</taxon>
        <taxon>Agaricomycetidae</taxon>
        <taxon>Agaricales</taxon>
        <taxon>Agaricineae</taxon>
        <taxon>Psathyrellaceae</taxon>
        <taxon>Ephemerocybe</taxon>
    </lineage>
</organism>
<dbReference type="AlphaFoldDB" id="A0A8H6M1H6"/>
<evidence type="ECO:0000313" key="3">
    <source>
        <dbReference type="Proteomes" id="UP000521943"/>
    </source>
</evidence>
<evidence type="ECO:0000256" key="1">
    <source>
        <dbReference type="SAM" id="MobiDB-lite"/>
    </source>
</evidence>
<accession>A0A8H6M1H6</accession>
<reference evidence="2 3" key="1">
    <citation type="submission" date="2020-07" db="EMBL/GenBank/DDBJ databases">
        <title>Comparative genomics of pyrophilous fungi reveals a link between fire events and developmental genes.</title>
        <authorList>
            <consortium name="DOE Joint Genome Institute"/>
            <person name="Steindorff A.S."/>
            <person name="Carver A."/>
            <person name="Calhoun S."/>
            <person name="Stillman K."/>
            <person name="Liu H."/>
            <person name="Lipzen A."/>
            <person name="Pangilinan J."/>
            <person name="Labutti K."/>
            <person name="Bruns T.D."/>
            <person name="Grigoriev I.V."/>
        </authorList>
    </citation>
    <scope>NUCLEOTIDE SEQUENCE [LARGE SCALE GENOMIC DNA]</scope>
    <source>
        <strain evidence="2 3">CBS 144469</strain>
    </source>
</reference>
<feature type="compositionally biased region" description="Basic and acidic residues" evidence="1">
    <location>
        <begin position="102"/>
        <end position="121"/>
    </location>
</feature>
<dbReference type="Proteomes" id="UP000521943">
    <property type="component" value="Unassembled WGS sequence"/>
</dbReference>
<name>A0A8H6M1H6_9AGAR</name>
<evidence type="ECO:0000313" key="2">
    <source>
        <dbReference type="EMBL" id="KAF6750935.1"/>
    </source>
</evidence>
<protein>
    <submittedName>
        <fullName evidence="2">Uncharacterized protein</fullName>
    </submittedName>
</protein>
<dbReference type="EMBL" id="JACGCI010000053">
    <property type="protein sequence ID" value="KAF6750935.1"/>
    <property type="molecule type" value="Genomic_DNA"/>
</dbReference>
<proteinExistence type="predicted"/>
<gene>
    <name evidence="2" type="ORF">DFP72DRAFT_1048058</name>
</gene>